<reference evidence="6 7" key="1">
    <citation type="submission" date="2016-10" db="EMBL/GenBank/DDBJ databases">
        <authorList>
            <person name="de Groot N.N."/>
        </authorList>
    </citation>
    <scope>NUCLEOTIDE SEQUENCE [LARGE SCALE GENOMIC DNA]</scope>
    <source>
        <strain evidence="6 7">DSM 16619</strain>
    </source>
</reference>
<evidence type="ECO:0000256" key="1">
    <source>
        <dbReference type="ARBA" id="ARBA00009437"/>
    </source>
</evidence>
<gene>
    <name evidence="6" type="ORF">SAMN05192589_1065</name>
</gene>
<dbReference type="InterPro" id="IPR036390">
    <property type="entry name" value="WH_DNA-bd_sf"/>
</dbReference>
<dbReference type="PROSITE" id="PS50931">
    <property type="entry name" value="HTH_LYSR"/>
    <property type="match status" value="1"/>
</dbReference>
<dbReference type="SUPFAM" id="SSF53850">
    <property type="entry name" value="Periplasmic binding protein-like II"/>
    <property type="match status" value="1"/>
</dbReference>
<dbReference type="SUPFAM" id="SSF46785">
    <property type="entry name" value="Winged helix' DNA-binding domain"/>
    <property type="match status" value="1"/>
</dbReference>
<evidence type="ECO:0000313" key="7">
    <source>
        <dbReference type="Proteomes" id="UP000198781"/>
    </source>
</evidence>
<evidence type="ECO:0000313" key="6">
    <source>
        <dbReference type="EMBL" id="SDD36997.1"/>
    </source>
</evidence>
<keyword evidence="2" id="KW-0805">Transcription regulation</keyword>
<dbReference type="EMBL" id="FMZC01000006">
    <property type="protein sequence ID" value="SDD36997.1"/>
    <property type="molecule type" value="Genomic_DNA"/>
</dbReference>
<dbReference type="AlphaFoldDB" id="A0A1G6U8T2"/>
<dbReference type="GO" id="GO:0003677">
    <property type="term" value="F:DNA binding"/>
    <property type="evidence" value="ECO:0007669"/>
    <property type="project" value="UniProtKB-KW"/>
</dbReference>
<dbReference type="GO" id="GO:0003700">
    <property type="term" value="F:DNA-binding transcription factor activity"/>
    <property type="evidence" value="ECO:0007669"/>
    <property type="project" value="InterPro"/>
</dbReference>
<dbReference type="PANTHER" id="PTHR30118">
    <property type="entry name" value="HTH-TYPE TRANSCRIPTIONAL REGULATOR LEUO-RELATED"/>
    <property type="match status" value="1"/>
</dbReference>
<dbReference type="Pfam" id="PF03466">
    <property type="entry name" value="LysR_substrate"/>
    <property type="match status" value="1"/>
</dbReference>
<keyword evidence="4" id="KW-0804">Transcription</keyword>
<dbReference type="STRING" id="187868.SAMN05192589_1065"/>
<evidence type="ECO:0000256" key="4">
    <source>
        <dbReference type="ARBA" id="ARBA00023163"/>
    </source>
</evidence>
<dbReference type="Gene3D" id="1.10.10.10">
    <property type="entry name" value="Winged helix-like DNA-binding domain superfamily/Winged helix DNA-binding domain"/>
    <property type="match status" value="1"/>
</dbReference>
<organism evidence="6 7">
    <name type="scientific">Paracidovorax valerianellae</name>
    <dbReference type="NCBI Taxonomy" id="187868"/>
    <lineage>
        <taxon>Bacteria</taxon>
        <taxon>Pseudomonadati</taxon>
        <taxon>Pseudomonadota</taxon>
        <taxon>Betaproteobacteria</taxon>
        <taxon>Burkholderiales</taxon>
        <taxon>Comamonadaceae</taxon>
        <taxon>Paracidovorax</taxon>
    </lineage>
</organism>
<keyword evidence="3 6" id="KW-0238">DNA-binding</keyword>
<keyword evidence="7" id="KW-1185">Reference proteome</keyword>
<dbReference type="InterPro" id="IPR000847">
    <property type="entry name" value="LysR_HTH_N"/>
</dbReference>
<name>A0A1G6U8T2_9BURK</name>
<dbReference type="OrthoDB" id="8524600at2"/>
<dbReference type="PANTHER" id="PTHR30118:SF15">
    <property type="entry name" value="TRANSCRIPTIONAL REGULATORY PROTEIN"/>
    <property type="match status" value="1"/>
</dbReference>
<evidence type="ECO:0000259" key="5">
    <source>
        <dbReference type="PROSITE" id="PS50931"/>
    </source>
</evidence>
<dbReference type="RefSeq" id="WP_092743618.1">
    <property type="nucleotide sequence ID" value="NZ_FMZC01000006.1"/>
</dbReference>
<dbReference type="InterPro" id="IPR036388">
    <property type="entry name" value="WH-like_DNA-bd_sf"/>
</dbReference>
<evidence type="ECO:0000256" key="2">
    <source>
        <dbReference type="ARBA" id="ARBA00023015"/>
    </source>
</evidence>
<dbReference type="Proteomes" id="UP000198781">
    <property type="component" value="Unassembled WGS sequence"/>
</dbReference>
<dbReference type="Pfam" id="PF00126">
    <property type="entry name" value="HTH_1"/>
    <property type="match status" value="1"/>
</dbReference>
<accession>A0A1G6U8T2</accession>
<sequence length="295" mass="32465">MYLRHLLYLQSVIEHGSFALAARACGVSQPAISQGMKSLQLHFAAPLMTRVGRRYVPTELARSVAAQSSSLGERMDALALKTPRPPNRKLLRIGLTPSAALVWGPALYAHWCLPNPGRSLDMATADEGTLLTGLLQGRFDAVIAPRPRKFTHPDVVERLLYELQPQIYARRGHPLERARTLAELEGAAWTCVGPSVKGPVDVLTEAHRVRRMPLPRIAVRCPDFASMLHLVGQSDLLAVVPHPALLGAAAAHVTDLRLAEALPRYGMSFFELRSHRSRIDLNWIARDPSLEQALG</sequence>
<feature type="domain" description="HTH lysR-type" evidence="5">
    <location>
        <begin position="1"/>
        <end position="58"/>
    </location>
</feature>
<evidence type="ECO:0000256" key="3">
    <source>
        <dbReference type="ARBA" id="ARBA00023125"/>
    </source>
</evidence>
<dbReference type="InterPro" id="IPR005119">
    <property type="entry name" value="LysR_subst-bd"/>
</dbReference>
<dbReference type="Gene3D" id="3.40.190.10">
    <property type="entry name" value="Periplasmic binding protein-like II"/>
    <property type="match status" value="2"/>
</dbReference>
<comment type="similarity">
    <text evidence="1">Belongs to the LysR transcriptional regulatory family.</text>
</comment>
<dbReference type="InterPro" id="IPR050389">
    <property type="entry name" value="LysR-type_TF"/>
</dbReference>
<protein>
    <submittedName>
        <fullName evidence="6">DNA-binding transcriptional regulator, LysR family</fullName>
    </submittedName>
</protein>
<proteinExistence type="inferred from homology"/>